<sequence length="725" mass="77168">MPEPARLSRDRAIPDVPSREVAVQVRCRFRPHRRGFGFLTPVAEDGVTETTVAVPGADGEPVEVDRVFVPPQPARAFVADDLVLTTIELADKGATAAATELVTRPRRLLTGTTARRRGQMVIEQDGAQGTGWITLAEPVAESLAAHEGERVVVLVVPGEGGAPVAQAVAAGPYPAGTADATRARAVPLVLGGAAPSVVPGGPAAVGLDPQATETTHVRITGQLAAGRRGAAAGLDRSGPVPGENLVPMDRRDETCVTVDAFASRDLDDAVGASWDRDPDSPVWVAVHITDVAGDIGLDSPADQYARTLAATAYLASGPNAPMLDPSMSEGAHSLVVGQDRAVLSARFAVLPDGRVDRVTVEPAWIRSRARLSYRAVERWLAGDGKAVELEASTQAPSVERALRDALEASRRLSVERDARLTLEELFDQAELTPTVVNGELTLASAEPHAEAYRLIERLMVAANEAVGGWLVRHEMPALYRAHEGIDPGRRERLRAAAELAGASLPSVEADDGDPDRVTGELLAEIDRLDREGRIESRDLLISTATSSTARATYEPDPHQHRGLASEAYVHFTSPLRRYADLVVHRQVRAALAGEPPPHEVELLRPLSDWLGARAGALARLEGRERADLWALLLEQGEIRGAETAVVTGLTPAGLRIRVPRLGLPGFLTAEDALGLGDDERAKLETDTHGLTATSASWRVGVRTSVRYAGLDEIGRASWTRADTAG</sequence>
<protein>
    <submittedName>
        <fullName evidence="2">RNB domain-containing ribonuclease</fullName>
    </submittedName>
</protein>
<dbReference type="PANTHER" id="PTHR23355">
    <property type="entry name" value="RIBONUCLEASE"/>
    <property type="match status" value="1"/>
</dbReference>
<gene>
    <name evidence="2" type="ORF">ER308_09505</name>
</gene>
<dbReference type="SMART" id="SM00955">
    <property type="entry name" value="RNB"/>
    <property type="match status" value="1"/>
</dbReference>
<feature type="domain" description="RNB" evidence="1">
    <location>
        <begin position="247"/>
        <end position="593"/>
    </location>
</feature>
<accession>A0A411YES5</accession>
<dbReference type="OrthoDB" id="5800376at2"/>
<keyword evidence="3" id="KW-1185">Reference proteome</keyword>
<dbReference type="SUPFAM" id="SSF50249">
    <property type="entry name" value="Nucleic acid-binding proteins"/>
    <property type="match status" value="1"/>
</dbReference>
<dbReference type="AlphaFoldDB" id="A0A411YES5"/>
<evidence type="ECO:0000313" key="2">
    <source>
        <dbReference type="EMBL" id="QBI19764.1"/>
    </source>
</evidence>
<evidence type="ECO:0000313" key="3">
    <source>
        <dbReference type="Proteomes" id="UP000291469"/>
    </source>
</evidence>
<dbReference type="GO" id="GO:0003723">
    <property type="term" value="F:RNA binding"/>
    <property type="evidence" value="ECO:0007669"/>
    <property type="project" value="InterPro"/>
</dbReference>
<organism evidence="2 3">
    <name type="scientific">Egibacter rhizosphaerae</name>
    <dbReference type="NCBI Taxonomy" id="1670831"/>
    <lineage>
        <taxon>Bacteria</taxon>
        <taxon>Bacillati</taxon>
        <taxon>Actinomycetota</taxon>
        <taxon>Nitriliruptoria</taxon>
        <taxon>Egibacterales</taxon>
        <taxon>Egibacteraceae</taxon>
        <taxon>Egibacter</taxon>
    </lineage>
</organism>
<dbReference type="InterPro" id="IPR012340">
    <property type="entry name" value="NA-bd_OB-fold"/>
</dbReference>
<dbReference type="KEGG" id="erz:ER308_09505"/>
<dbReference type="Pfam" id="PF00773">
    <property type="entry name" value="RNB"/>
    <property type="match status" value="1"/>
</dbReference>
<dbReference type="EMBL" id="CP036402">
    <property type="protein sequence ID" value="QBI19764.1"/>
    <property type="molecule type" value="Genomic_DNA"/>
</dbReference>
<dbReference type="InterPro" id="IPR001900">
    <property type="entry name" value="RNase_II/R"/>
</dbReference>
<dbReference type="PANTHER" id="PTHR23355:SF9">
    <property type="entry name" value="DIS3-LIKE EXONUCLEASE 2"/>
    <property type="match status" value="1"/>
</dbReference>
<proteinExistence type="predicted"/>
<name>A0A411YES5_9ACTN</name>
<dbReference type="Proteomes" id="UP000291469">
    <property type="component" value="Chromosome"/>
</dbReference>
<evidence type="ECO:0000259" key="1">
    <source>
        <dbReference type="SMART" id="SM00955"/>
    </source>
</evidence>
<dbReference type="InterPro" id="IPR050180">
    <property type="entry name" value="RNR_Ribonuclease"/>
</dbReference>
<reference evidence="2 3" key="1">
    <citation type="submission" date="2019-01" db="EMBL/GenBank/DDBJ databases">
        <title>Egibacter rhizosphaerae EGI 80759T.</title>
        <authorList>
            <person name="Chen D.-D."/>
            <person name="Tian Y."/>
            <person name="Jiao J.-Y."/>
            <person name="Zhang X.-T."/>
            <person name="Zhang Y.-G."/>
            <person name="Zhang Y."/>
            <person name="Xiao M."/>
            <person name="Shu W.-S."/>
            <person name="Li W.-J."/>
        </authorList>
    </citation>
    <scope>NUCLEOTIDE SEQUENCE [LARGE SCALE GENOMIC DNA]</scope>
    <source>
        <strain evidence="2 3">EGI 80759</strain>
    </source>
</reference>
<dbReference type="GO" id="GO:0006402">
    <property type="term" value="P:mRNA catabolic process"/>
    <property type="evidence" value="ECO:0007669"/>
    <property type="project" value="TreeGrafter"/>
</dbReference>
<dbReference type="GO" id="GO:0000175">
    <property type="term" value="F:3'-5'-RNA exonuclease activity"/>
    <property type="evidence" value="ECO:0007669"/>
    <property type="project" value="TreeGrafter"/>
</dbReference>